<sequence length="585" mass="67462">MPRSEADTAQSWTEGMSRYGDIECVLAPDIEANCPKEYDFTIEVPEEVLFVCREIRALGGKALLVGGSVRDTIINKVWDKHIKFKDFDIEVYGIDPEDLIRIVRNNYEVKEGRDLVGKSFQVLNIYAGLEYPINISIPREDSKVGEGHTKGFVTSSHPEYTIKEAAQRRDITINSAAYDPLTGILYDPYGAIDAVQRQSIEVTDKEKFVEDALRVLRIAQFAARFPDFTIPPETMEFCKKMVSEGMLDELSANRVRDEVEKMLTKGEKPSLGMKFLLQIGYIEKYWPEFYNLVDLYQDMEWHPEIYVWEHTLQAMDAAAKIADRENLDDRQRKRLLYAAMGHDLAKLETFDVITVYECDKLIRNRIVTRGHEEKGGPLTREFLKKLSPKDEPNAGISLEDREAIVALVESHLKPKYFWQEATEKNINMSRAIRKYARRLAMKNTNWYMLSLLAEADQRGRNGKSDIPMERDQVEDLVAWQLWLAEISSQQKVVLDAPAHICNSDMVKSLVPDRRPGPWIGVIIECVYQDEIDLLVTNPEEAAERAAYYFEKLNGKILEMVGDNEKKQRSLWDFLKKTEDPRVYFV</sequence>
<name>A0A0G1D407_9BACT</name>
<evidence type="ECO:0000256" key="2">
    <source>
        <dbReference type="ARBA" id="ARBA00022679"/>
    </source>
</evidence>
<dbReference type="InterPro" id="IPR050124">
    <property type="entry name" value="tRNA_CCA-adding_enzyme"/>
</dbReference>
<feature type="domain" description="HD" evidence="13">
    <location>
        <begin position="307"/>
        <end position="415"/>
    </location>
</feature>
<evidence type="ECO:0000259" key="13">
    <source>
        <dbReference type="Pfam" id="PF01966"/>
    </source>
</evidence>
<evidence type="ECO:0000256" key="4">
    <source>
        <dbReference type="ARBA" id="ARBA00022695"/>
    </source>
</evidence>
<evidence type="ECO:0000256" key="7">
    <source>
        <dbReference type="ARBA" id="ARBA00022800"/>
    </source>
</evidence>
<dbReference type="SUPFAM" id="SSF81891">
    <property type="entry name" value="Poly A polymerase C-terminal region-like"/>
    <property type="match status" value="1"/>
</dbReference>
<keyword evidence="7" id="KW-0692">RNA repair</keyword>
<evidence type="ECO:0000259" key="14">
    <source>
        <dbReference type="Pfam" id="PF12627"/>
    </source>
</evidence>
<dbReference type="InterPro" id="IPR032828">
    <property type="entry name" value="PolyA_RNA-bd"/>
</dbReference>
<dbReference type="GO" id="GO:0042245">
    <property type="term" value="P:RNA repair"/>
    <property type="evidence" value="ECO:0007669"/>
    <property type="project" value="UniProtKB-KW"/>
</dbReference>
<dbReference type="PANTHER" id="PTHR47545">
    <property type="entry name" value="MULTIFUNCTIONAL CCA PROTEIN"/>
    <property type="match status" value="1"/>
</dbReference>
<accession>A0A0G1D407</accession>
<evidence type="ECO:0000256" key="9">
    <source>
        <dbReference type="ARBA" id="ARBA00022842"/>
    </source>
</evidence>
<keyword evidence="4" id="KW-0548">Nucleotidyltransferase</keyword>
<keyword evidence="10 11" id="KW-0694">RNA-binding</keyword>
<dbReference type="Gene3D" id="3.30.460.10">
    <property type="entry name" value="Beta Polymerase, domain 2"/>
    <property type="match status" value="1"/>
</dbReference>
<dbReference type="GO" id="GO:0008033">
    <property type="term" value="P:tRNA processing"/>
    <property type="evidence" value="ECO:0007669"/>
    <property type="project" value="UniProtKB-KW"/>
</dbReference>
<keyword evidence="8" id="KW-0067">ATP-binding</keyword>
<dbReference type="Pfam" id="PF12627">
    <property type="entry name" value="PolyA_pol_RNAbd"/>
    <property type="match status" value="1"/>
</dbReference>
<comment type="similarity">
    <text evidence="11">Belongs to the tRNA nucleotidyltransferase/poly(A) polymerase family.</text>
</comment>
<keyword evidence="2 11" id="KW-0808">Transferase</keyword>
<dbReference type="InterPro" id="IPR002646">
    <property type="entry name" value="PolA_pol_head_dom"/>
</dbReference>
<dbReference type="Proteomes" id="UP000033980">
    <property type="component" value="Unassembled WGS sequence"/>
</dbReference>
<keyword evidence="5" id="KW-0479">Metal-binding</keyword>
<protein>
    <submittedName>
        <fullName evidence="15">tRNA nucleotidyltransferase</fullName>
    </submittedName>
</protein>
<dbReference type="Gene3D" id="1.10.3090.10">
    <property type="entry name" value="cca-adding enzyme, domain 2"/>
    <property type="match status" value="1"/>
</dbReference>
<dbReference type="GO" id="GO:0003723">
    <property type="term" value="F:RNA binding"/>
    <property type="evidence" value="ECO:0007669"/>
    <property type="project" value="UniProtKB-KW"/>
</dbReference>
<organism evidence="15 16">
    <name type="scientific">Candidatus Collierbacteria bacterium GW2011_GWC2_43_12</name>
    <dbReference type="NCBI Taxonomy" id="1618390"/>
    <lineage>
        <taxon>Bacteria</taxon>
        <taxon>Candidatus Collieribacteriota</taxon>
    </lineage>
</organism>
<keyword evidence="6" id="KW-0547">Nucleotide-binding</keyword>
<dbReference type="PANTHER" id="PTHR47545:SF1">
    <property type="entry name" value="MULTIFUNCTIONAL CCA PROTEIN"/>
    <property type="match status" value="1"/>
</dbReference>
<feature type="domain" description="tRNA nucleotidyltransferase/poly(A) polymerase RNA and SrmB- binding" evidence="14">
    <location>
        <begin position="227"/>
        <end position="289"/>
    </location>
</feature>
<dbReference type="InterPro" id="IPR043519">
    <property type="entry name" value="NT_sf"/>
</dbReference>
<evidence type="ECO:0000313" key="15">
    <source>
        <dbReference type="EMBL" id="KKS92437.1"/>
    </source>
</evidence>
<dbReference type="GO" id="GO:0005524">
    <property type="term" value="F:ATP binding"/>
    <property type="evidence" value="ECO:0007669"/>
    <property type="project" value="UniProtKB-KW"/>
</dbReference>
<comment type="caution">
    <text evidence="15">The sequence shown here is derived from an EMBL/GenBank/DDBJ whole genome shotgun (WGS) entry which is preliminary data.</text>
</comment>
<comment type="cofactor">
    <cofactor evidence="1">
        <name>Mg(2+)</name>
        <dbReference type="ChEBI" id="CHEBI:18420"/>
    </cofactor>
</comment>
<evidence type="ECO:0000256" key="1">
    <source>
        <dbReference type="ARBA" id="ARBA00001946"/>
    </source>
</evidence>
<dbReference type="InterPro" id="IPR006674">
    <property type="entry name" value="HD_domain"/>
</dbReference>
<evidence type="ECO:0000313" key="16">
    <source>
        <dbReference type="Proteomes" id="UP000033980"/>
    </source>
</evidence>
<dbReference type="GO" id="GO:0046872">
    <property type="term" value="F:metal ion binding"/>
    <property type="evidence" value="ECO:0007669"/>
    <property type="project" value="UniProtKB-KW"/>
</dbReference>
<dbReference type="InterPro" id="IPR003607">
    <property type="entry name" value="HD/PDEase_dom"/>
</dbReference>
<evidence type="ECO:0000256" key="10">
    <source>
        <dbReference type="ARBA" id="ARBA00022884"/>
    </source>
</evidence>
<feature type="domain" description="Poly A polymerase head" evidence="12">
    <location>
        <begin position="63"/>
        <end position="200"/>
    </location>
</feature>
<evidence type="ECO:0000256" key="8">
    <source>
        <dbReference type="ARBA" id="ARBA00022840"/>
    </source>
</evidence>
<evidence type="ECO:0000256" key="5">
    <source>
        <dbReference type="ARBA" id="ARBA00022723"/>
    </source>
</evidence>
<evidence type="ECO:0000256" key="6">
    <source>
        <dbReference type="ARBA" id="ARBA00022741"/>
    </source>
</evidence>
<dbReference type="GO" id="GO:0016779">
    <property type="term" value="F:nucleotidyltransferase activity"/>
    <property type="evidence" value="ECO:0007669"/>
    <property type="project" value="UniProtKB-KW"/>
</dbReference>
<dbReference type="EMBL" id="LCFK01000045">
    <property type="protein sequence ID" value="KKS92437.1"/>
    <property type="molecule type" value="Genomic_DNA"/>
</dbReference>
<dbReference type="SUPFAM" id="SSF81301">
    <property type="entry name" value="Nucleotidyltransferase"/>
    <property type="match status" value="1"/>
</dbReference>
<evidence type="ECO:0000256" key="11">
    <source>
        <dbReference type="RuleBase" id="RU003953"/>
    </source>
</evidence>
<dbReference type="Pfam" id="PF01743">
    <property type="entry name" value="PolyA_pol"/>
    <property type="match status" value="1"/>
</dbReference>
<dbReference type="AlphaFoldDB" id="A0A0G1D407"/>
<keyword evidence="9" id="KW-0460">Magnesium</keyword>
<evidence type="ECO:0000259" key="12">
    <source>
        <dbReference type="Pfam" id="PF01743"/>
    </source>
</evidence>
<gene>
    <name evidence="15" type="ORF">UV68_C0045G0005</name>
</gene>
<proteinExistence type="inferred from homology"/>
<keyword evidence="3" id="KW-0819">tRNA processing</keyword>
<dbReference type="CDD" id="cd00077">
    <property type="entry name" value="HDc"/>
    <property type="match status" value="1"/>
</dbReference>
<reference evidence="15 16" key="1">
    <citation type="journal article" date="2015" name="Nature">
        <title>rRNA introns, odd ribosomes, and small enigmatic genomes across a large radiation of phyla.</title>
        <authorList>
            <person name="Brown C.T."/>
            <person name="Hug L.A."/>
            <person name="Thomas B.C."/>
            <person name="Sharon I."/>
            <person name="Castelle C.J."/>
            <person name="Singh A."/>
            <person name="Wilkins M.J."/>
            <person name="Williams K.H."/>
            <person name="Banfield J.F."/>
        </authorList>
    </citation>
    <scope>NUCLEOTIDE SEQUENCE [LARGE SCALE GENOMIC DNA]</scope>
</reference>
<evidence type="ECO:0000256" key="3">
    <source>
        <dbReference type="ARBA" id="ARBA00022694"/>
    </source>
</evidence>
<dbReference type="Pfam" id="PF01966">
    <property type="entry name" value="HD"/>
    <property type="match status" value="1"/>
</dbReference>